<dbReference type="RefSeq" id="XP_052947515.1">
    <property type="nucleotide sequence ID" value="XM_053088523.1"/>
</dbReference>
<dbReference type="Proteomes" id="UP001164286">
    <property type="component" value="Unassembled WGS sequence"/>
</dbReference>
<proteinExistence type="predicted"/>
<dbReference type="EMBL" id="JAKWFO010000004">
    <property type="protein sequence ID" value="KAI9637738.1"/>
    <property type="molecule type" value="Genomic_DNA"/>
</dbReference>
<gene>
    <name evidence="1" type="ORF">MKK02DRAFT_32522</name>
</gene>
<dbReference type="AlphaFoldDB" id="A0AA38LWG2"/>
<accession>A0AA38LWG2</accession>
<protein>
    <submittedName>
        <fullName evidence="1">Uncharacterized protein</fullName>
    </submittedName>
</protein>
<comment type="caution">
    <text evidence="1">The sequence shown here is derived from an EMBL/GenBank/DDBJ whole genome shotgun (WGS) entry which is preliminary data.</text>
</comment>
<evidence type="ECO:0000313" key="2">
    <source>
        <dbReference type="Proteomes" id="UP001164286"/>
    </source>
</evidence>
<sequence>MAVLQLAVGEAPSRVRPGVTDAVNPVRQPPRHAPSIASHLAQDSLKMSLQDRDTNTLTSLPILSSTPDAKRQRVDPLGTVAAPVLIADTAEASTIAEPIVISDSDEPTKKTAAGEVYSTPELRRRIFQLCTKRSLAKILRTEKAVSAPVAEILYETERRAAYCDAVRTLDLSPRAPMDVFAQKLEHKSNTVTPQAPQRRALQPEKLLERIDNALKKCPNLTTLMYERPINPLEDSYIAHLNDGHVTIDIETPFQLSMNYPPPTSPVGKGVLPNEPTFPGMTVGKHTIAIHAHGCPVGEEAKEVWRSWLFDNPELDKRVTSIITPEDGWLAAPLDTLIRFLNMRKDGGCEPMVALALRERTHSGGLTLDQIREVVTALGPGARRLELADRLLEGLGDFAGVVSILDETTPKLQSLKITYDPFMYPKGPHLSFDRTSTPLPSALKKLRFFSFMPIGGESGDNDSDAYHHAEVALSVYRLGCRECVFQNGNFKLKYQQPEFNKVIRELKSKPSSRKDLTQACRAADKPSNGWNPGWRGRGAWY</sequence>
<dbReference type="GeneID" id="77727728"/>
<keyword evidence="2" id="KW-1185">Reference proteome</keyword>
<reference evidence="1" key="1">
    <citation type="journal article" date="2022" name="G3 (Bethesda)">
        <title>High quality genome of the basidiomycete yeast Dioszegia hungarica PDD-24b-2 isolated from cloud water.</title>
        <authorList>
            <person name="Jarrige D."/>
            <person name="Haridas S."/>
            <person name="Bleykasten-Grosshans C."/>
            <person name="Joly M."/>
            <person name="Nadalig T."/>
            <person name="Sancelme M."/>
            <person name="Vuilleumier S."/>
            <person name="Grigoriev I.V."/>
            <person name="Amato P."/>
            <person name="Bringel F."/>
        </authorList>
    </citation>
    <scope>NUCLEOTIDE SEQUENCE</scope>
    <source>
        <strain evidence="1">PDD-24b-2</strain>
    </source>
</reference>
<organism evidence="1 2">
    <name type="scientific">Dioszegia hungarica</name>
    <dbReference type="NCBI Taxonomy" id="4972"/>
    <lineage>
        <taxon>Eukaryota</taxon>
        <taxon>Fungi</taxon>
        <taxon>Dikarya</taxon>
        <taxon>Basidiomycota</taxon>
        <taxon>Agaricomycotina</taxon>
        <taxon>Tremellomycetes</taxon>
        <taxon>Tremellales</taxon>
        <taxon>Bulleribasidiaceae</taxon>
        <taxon>Dioszegia</taxon>
    </lineage>
</organism>
<name>A0AA38LWG2_9TREE</name>
<evidence type="ECO:0000313" key="1">
    <source>
        <dbReference type="EMBL" id="KAI9637738.1"/>
    </source>
</evidence>